<comment type="caution">
    <text evidence="12">The sequence shown here is derived from an EMBL/GenBank/DDBJ whole genome shotgun (WGS) entry which is preliminary data.</text>
</comment>
<evidence type="ECO:0000256" key="9">
    <source>
        <dbReference type="ARBA" id="ARBA00023679"/>
    </source>
</evidence>
<dbReference type="GO" id="GO:0006742">
    <property type="term" value="P:NADP+ catabolic process"/>
    <property type="evidence" value="ECO:0007669"/>
    <property type="project" value="TreeGrafter"/>
</dbReference>
<evidence type="ECO:0000256" key="5">
    <source>
        <dbReference type="ARBA" id="ARBA00022723"/>
    </source>
</evidence>
<dbReference type="PANTHER" id="PTHR42904:SF6">
    <property type="entry name" value="NAD-CAPPED RNA HYDROLASE NUDT12"/>
    <property type="match status" value="1"/>
</dbReference>
<evidence type="ECO:0000256" key="10">
    <source>
        <dbReference type="SAM" id="MobiDB-lite"/>
    </source>
</evidence>
<dbReference type="OrthoDB" id="9791656at2"/>
<dbReference type="PANTHER" id="PTHR42904">
    <property type="entry name" value="NUDIX HYDROLASE, NUDC SUBFAMILY"/>
    <property type="match status" value="1"/>
</dbReference>
<evidence type="ECO:0000256" key="8">
    <source>
        <dbReference type="ARBA" id="ARBA00023027"/>
    </source>
</evidence>
<sequence>MAPAPLPDLSLSRSASDRQGARRGDAGLLEKLWSDDAVRVLRVHDGRTPVSRDDGAGDGGRARAPKLALVPPSHVPGGAMHGVRVLLGTGPDGTWYVAQEVADPSLDPGGGDDWADLRSLGGELDALEAGLLTQAVAVLRWHAVNPRCPRCGAPTSVEQAGWVRKCTADGSEHFPRTDPAVIMSVVDSSDRLLLGHNDLWPAKRYSTLAGFVEPGESLEAAVRREVLEEVGIEVGDVDYLGNQPWPFPASLMLGFRGTAVSTEVVTDDVEITDARWFSRSELVAALRDGEVLLPPPVSIARRIIEHWYGGPLDNAGGVWR</sequence>
<dbReference type="AlphaFoldDB" id="A0A316AF79"/>
<evidence type="ECO:0000259" key="11">
    <source>
        <dbReference type="PROSITE" id="PS51462"/>
    </source>
</evidence>
<evidence type="ECO:0000313" key="13">
    <source>
        <dbReference type="Proteomes" id="UP000245469"/>
    </source>
</evidence>
<dbReference type="GO" id="GO:0005829">
    <property type="term" value="C:cytosol"/>
    <property type="evidence" value="ECO:0007669"/>
    <property type="project" value="TreeGrafter"/>
</dbReference>
<dbReference type="InterPro" id="IPR015376">
    <property type="entry name" value="Znr_NADH_PPase"/>
</dbReference>
<dbReference type="InterPro" id="IPR015375">
    <property type="entry name" value="NADH_PPase-like_N"/>
</dbReference>
<reference evidence="12 13" key="1">
    <citation type="submission" date="2018-03" db="EMBL/GenBank/DDBJ databases">
        <title>Genomic Encyclopedia of Archaeal and Bacterial Type Strains, Phase II (KMG-II): from individual species to whole genera.</title>
        <authorList>
            <person name="Goeker M."/>
        </authorList>
    </citation>
    <scope>NUCLEOTIDE SEQUENCE [LARGE SCALE GENOMIC DNA]</scope>
    <source>
        <strain evidence="12 13">DSM 44889</strain>
    </source>
</reference>
<protein>
    <recommendedName>
        <fullName evidence="4">NAD(+) diphosphatase</fullName>
        <ecNumber evidence="4">3.6.1.22</ecNumber>
    </recommendedName>
</protein>
<dbReference type="InterPro" id="IPR015797">
    <property type="entry name" value="NUDIX_hydrolase-like_dom_sf"/>
</dbReference>
<evidence type="ECO:0000256" key="4">
    <source>
        <dbReference type="ARBA" id="ARBA00012381"/>
    </source>
</evidence>
<keyword evidence="8" id="KW-0520">NAD</keyword>
<evidence type="ECO:0000256" key="6">
    <source>
        <dbReference type="ARBA" id="ARBA00022801"/>
    </source>
</evidence>
<dbReference type="EC" id="3.6.1.22" evidence="4"/>
<evidence type="ECO:0000256" key="2">
    <source>
        <dbReference type="ARBA" id="ARBA00001947"/>
    </source>
</evidence>
<dbReference type="Proteomes" id="UP000245469">
    <property type="component" value="Unassembled WGS sequence"/>
</dbReference>
<evidence type="ECO:0000313" key="12">
    <source>
        <dbReference type="EMBL" id="PWJ56232.1"/>
    </source>
</evidence>
<dbReference type="PROSITE" id="PS00893">
    <property type="entry name" value="NUDIX_BOX"/>
    <property type="match status" value="1"/>
</dbReference>
<keyword evidence="6" id="KW-0378">Hydrolase</keyword>
<dbReference type="InterPro" id="IPR049734">
    <property type="entry name" value="NudC-like_C"/>
</dbReference>
<dbReference type="PROSITE" id="PS51462">
    <property type="entry name" value="NUDIX"/>
    <property type="match status" value="1"/>
</dbReference>
<keyword evidence="7" id="KW-0460">Magnesium</keyword>
<evidence type="ECO:0000256" key="1">
    <source>
        <dbReference type="ARBA" id="ARBA00001946"/>
    </source>
</evidence>
<dbReference type="Gene3D" id="3.90.79.10">
    <property type="entry name" value="Nucleoside Triphosphate Pyrophosphohydrolase"/>
    <property type="match status" value="1"/>
</dbReference>
<dbReference type="InterPro" id="IPR020084">
    <property type="entry name" value="NUDIX_hydrolase_CS"/>
</dbReference>
<gene>
    <name evidence="12" type="ORF">BXY45_101207</name>
</gene>
<dbReference type="SUPFAM" id="SSF55811">
    <property type="entry name" value="Nudix"/>
    <property type="match status" value="1"/>
</dbReference>
<comment type="catalytic activity">
    <reaction evidence="9">
        <text>a 5'-end NAD(+)-phospho-ribonucleoside in mRNA + H2O = a 5'-end phospho-adenosine-phospho-ribonucleoside in mRNA + beta-nicotinamide D-ribonucleotide + 2 H(+)</text>
        <dbReference type="Rhea" id="RHEA:60876"/>
        <dbReference type="Rhea" id="RHEA-COMP:15698"/>
        <dbReference type="Rhea" id="RHEA-COMP:15719"/>
        <dbReference type="ChEBI" id="CHEBI:14649"/>
        <dbReference type="ChEBI" id="CHEBI:15377"/>
        <dbReference type="ChEBI" id="CHEBI:15378"/>
        <dbReference type="ChEBI" id="CHEBI:144029"/>
        <dbReference type="ChEBI" id="CHEBI:144051"/>
    </reaction>
    <physiologicalReaction direction="left-to-right" evidence="9">
        <dbReference type="Rhea" id="RHEA:60877"/>
    </physiologicalReaction>
</comment>
<dbReference type="Gene3D" id="3.90.79.20">
    <property type="match status" value="1"/>
</dbReference>
<evidence type="ECO:0000256" key="7">
    <source>
        <dbReference type="ARBA" id="ARBA00022842"/>
    </source>
</evidence>
<dbReference type="CDD" id="cd03429">
    <property type="entry name" value="NUDIX_NADH_pyrophosphatase_Nudt13"/>
    <property type="match status" value="1"/>
</dbReference>
<feature type="region of interest" description="Disordered" evidence="10">
    <location>
        <begin position="1"/>
        <end position="26"/>
    </location>
</feature>
<dbReference type="Pfam" id="PF00293">
    <property type="entry name" value="NUDIX"/>
    <property type="match status" value="1"/>
</dbReference>
<dbReference type="InterPro" id="IPR000086">
    <property type="entry name" value="NUDIX_hydrolase_dom"/>
</dbReference>
<dbReference type="GO" id="GO:0019677">
    <property type="term" value="P:NAD+ catabolic process"/>
    <property type="evidence" value="ECO:0007669"/>
    <property type="project" value="TreeGrafter"/>
</dbReference>
<dbReference type="EMBL" id="QGDQ01000001">
    <property type="protein sequence ID" value="PWJ56232.1"/>
    <property type="molecule type" value="Genomic_DNA"/>
</dbReference>
<evidence type="ECO:0000256" key="3">
    <source>
        <dbReference type="ARBA" id="ARBA00009595"/>
    </source>
</evidence>
<dbReference type="Pfam" id="PF09296">
    <property type="entry name" value="NUDIX-like"/>
    <property type="match status" value="1"/>
</dbReference>
<feature type="domain" description="Nudix hydrolase" evidence="11">
    <location>
        <begin position="175"/>
        <end position="299"/>
    </location>
</feature>
<dbReference type="NCBIfam" id="NF001299">
    <property type="entry name" value="PRK00241.1"/>
    <property type="match status" value="1"/>
</dbReference>
<accession>A0A316AF79</accession>
<feature type="compositionally biased region" description="Basic and acidic residues" evidence="10">
    <location>
        <begin position="15"/>
        <end position="25"/>
    </location>
</feature>
<keyword evidence="5" id="KW-0479">Metal-binding</keyword>
<name>A0A316AF79_9ACTN</name>
<dbReference type="Pfam" id="PF09297">
    <property type="entry name" value="Zn_ribbon_NUD"/>
    <property type="match status" value="1"/>
</dbReference>
<dbReference type="InterPro" id="IPR050241">
    <property type="entry name" value="NAD-cap_RNA_hydrolase_NudC"/>
</dbReference>
<comment type="cofactor">
    <cofactor evidence="2">
        <name>Zn(2+)</name>
        <dbReference type="ChEBI" id="CHEBI:29105"/>
    </cofactor>
</comment>
<comment type="similarity">
    <text evidence="3">Belongs to the Nudix hydrolase family. NudC subfamily.</text>
</comment>
<comment type="cofactor">
    <cofactor evidence="1">
        <name>Mg(2+)</name>
        <dbReference type="ChEBI" id="CHEBI:18420"/>
    </cofactor>
</comment>
<dbReference type="GO" id="GO:0046872">
    <property type="term" value="F:metal ion binding"/>
    <property type="evidence" value="ECO:0007669"/>
    <property type="project" value="UniProtKB-KW"/>
</dbReference>
<keyword evidence="13" id="KW-1185">Reference proteome</keyword>
<dbReference type="GO" id="GO:0035529">
    <property type="term" value="F:NADH pyrophosphatase activity"/>
    <property type="evidence" value="ECO:0007669"/>
    <property type="project" value="TreeGrafter"/>
</dbReference>
<organism evidence="12 13">
    <name type="scientific">Quadrisphaera granulorum</name>
    <dbReference type="NCBI Taxonomy" id="317664"/>
    <lineage>
        <taxon>Bacteria</taxon>
        <taxon>Bacillati</taxon>
        <taxon>Actinomycetota</taxon>
        <taxon>Actinomycetes</taxon>
        <taxon>Kineosporiales</taxon>
        <taxon>Kineosporiaceae</taxon>
        <taxon>Quadrisphaera</taxon>
    </lineage>
</organism>
<dbReference type="RefSeq" id="WP_109772678.1">
    <property type="nucleotide sequence ID" value="NZ_QGDQ01000001.1"/>
</dbReference>
<proteinExistence type="inferred from homology"/>